<name>A0A484KIF7_9ASTE</name>
<organism evidence="4 5">
    <name type="scientific">Cuscuta campestris</name>
    <dbReference type="NCBI Taxonomy" id="132261"/>
    <lineage>
        <taxon>Eukaryota</taxon>
        <taxon>Viridiplantae</taxon>
        <taxon>Streptophyta</taxon>
        <taxon>Embryophyta</taxon>
        <taxon>Tracheophyta</taxon>
        <taxon>Spermatophyta</taxon>
        <taxon>Magnoliopsida</taxon>
        <taxon>eudicotyledons</taxon>
        <taxon>Gunneridae</taxon>
        <taxon>Pentapetalae</taxon>
        <taxon>asterids</taxon>
        <taxon>lamiids</taxon>
        <taxon>Solanales</taxon>
        <taxon>Convolvulaceae</taxon>
        <taxon>Cuscuteae</taxon>
        <taxon>Cuscuta</taxon>
        <taxon>Cuscuta subgen. Grammica</taxon>
        <taxon>Cuscuta sect. Cleistogrammica</taxon>
    </lineage>
</organism>
<dbReference type="CDD" id="cd03784">
    <property type="entry name" value="GT1_Gtf-like"/>
    <property type="match status" value="1"/>
</dbReference>
<dbReference type="OrthoDB" id="5835829at2759"/>
<evidence type="ECO:0000256" key="1">
    <source>
        <dbReference type="ARBA" id="ARBA00009995"/>
    </source>
</evidence>
<protein>
    <recommendedName>
        <fullName evidence="3">Glycosyltransferase N-terminal domain-containing protein</fullName>
    </recommendedName>
</protein>
<evidence type="ECO:0000313" key="5">
    <source>
        <dbReference type="Proteomes" id="UP000595140"/>
    </source>
</evidence>
<keyword evidence="2" id="KW-0808">Transferase</keyword>
<dbReference type="InterPro" id="IPR002213">
    <property type="entry name" value="UDP_glucos_trans"/>
</dbReference>
<evidence type="ECO:0000313" key="4">
    <source>
        <dbReference type="EMBL" id="VFQ62839.1"/>
    </source>
</evidence>
<dbReference type="PANTHER" id="PTHR48044">
    <property type="entry name" value="GLYCOSYLTRANSFERASE"/>
    <property type="match status" value="1"/>
</dbReference>
<reference evidence="4 5" key="1">
    <citation type="submission" date="2018-04" db="EMBL/GenBank/DDBJ databases">
        <authorList>
            <person name="Vogel A."/>
        </authorList>
    </citation>
    <scope>NUCLEOTIDE SEQUENCE [LARGE SCALE GENOMIC DNA]</scope>
</reference>
<dbReference type="Gene3D" id="3.40.50.2000">
    <property type="entry name" value="Glycogen Phosphorylase B"/>
    <property type="match status" value="2"/>
</dbReference>
<accession>A0A484KIF7</accession>
<dbReference type="EMBL" id="OOIL02000242">
    <property type="protein sequence ID" value="VFQ62839.1"/>
    <property type="molecule type" value="Genomic_DNA"/>
</dbReference>
<dbReference type="Pfam" id="PF26168">
    <property type="entry name" value="Glyco_transf_N"/>
    <property type="match status" value="1"/>
</dbReference>
<gene>
    <name evidence="4" type="ORF">CCAM_LOCUS4615</name>
</gene>
<feature type="domain" description="Glycosyltransferase N-terminal" evidence="3">
    <location>
        <begin position="7"/>
        <end position="110"/>
    </location>
</feature>
<dbReference type="InterPro" id="IPR058980">
    <property type="entry name" value="Glyco_transf_N"/>
</dbReference>
<dbReference type="Pfam" id="PF00201">
    <property type="entry name" value="UDPGT"/>
    <property type="match status" value="1"/>
</dbReference>
<dbReference type="SUPFAM" id="SSF53756">
    <property type="entry name" value="UDP-Glycosyltransferase/glycogen phosphorylase"/>
    <property type="match status" value="1"/>
</dbReference>
<dbReference type="AlphaFoldDB" id="A0A484KIF7"/>
<dbReference type="Proteomes" id="UP000595140">
    <property type="component" value="Unassembled WGS sequence"/>
</dbReference>
<proteinExistence type="inferred from homology"/>
<dbReference type="GO" id="GO:0008194">
    <property type="term" value="F:UDP-glycosyltransferase activity"/>
    <property type="evidence" value="ECO:0007669"/>
    <property type="project" value="InterPro"/>
</dbReference>
<sequence length="433" mass="49189">MDTRQRSIRVLMFPWLAHGHICPFLVLAQALATRNFIIYICSTPTNLNSIKKRLTDKDSIAIKLVELHLPSLPNLPPHLHTTNGLPPRLMPTLKRAMDMAKPGFFTLLRTFKPDLVLYDFLQPWVPMMARGEDVPAVLFLNPGAASSSYLFHVGRGHPVDEYPFPEMYLRDHEYRRNMCIFEQPAEDSEDGTRISDTERVDRCLDGSSRIILIKTFRELEGKYIDYLSDLVGKRCVPVGPLVRSTAAEGEHEEIKEWLDGKQRCSTVFVSFGSEYFLTEAEMEEVALGLELSRVNFLWVVRFPSGGFVSHCGWSSVMEALKFGVPIVAMPMQLDQPLNARLVVAAGIGEEAVRDGEGRVDRREVARAVRKVVAEKSGQRLRRRAREFSEKIMSERGEEEIDEAVEELMKLCRSRTAAGREYDSTQLFNYCTNG</sequence>
<dbReference type="GO" id="GO:1901135">
    <property type="term" value="P:carbohydrate derivative metabolic process"/>
    <property type="evidence" value="ECO:0007669"/>
    <property type="project" value="UniProtKB-ARBA"/>
</dbReference>
<evidence type="ECO:0000259" key="3">
    <source>
        <dbReference type="Pfam" id="PF26168"/>
    </source>
</evidence>
<dbReference type="PANTHER" id="PTHR48044:SF29">
    <property type="entry name" value="GLYCOSYLTRANSFERASE"/>
    <property type="match status" value="1"/>
</dbReference>
<comment type="similarity">
    <text evidence="1">Belongs to the UDP-glycosyltransferase family.</text>
</comment>
<evidence type="ECO:0000256" key="2">
    <source>
        <dbReference type="ARBA" id="ARBA00022679"/>
    </source>
</evidence>
<keyword evidence="5" id="KW-1185">Reference proteome</keyword>